<dbReference type="Proteomes" id="UP000240527">
    <property type="component" value="Chromosome"/>
</dbReference>
<protein>
    <recommendedName>
        <fullName evidence="1">DNA 3'-5' helicase II</fullName>
    </recommendedName>
</protein>
<evidence type="ECO:0000259" key="2">
    <source>
        <dbReference type="Pfam" id="PF13538"/>
    </source>
</evidence>
<dbReference type="Gene3D" id="3.40.50.300">
    <property type="entry name" value="P-loop containing nucleotide triphosphate hydrolases"/>
    <property type="match status" value="2"/>
</dbReference>
<evidence type="ECO:0000313" key="3">
    <source>
        <dbReference type="EMBL" id="AVQ02695.1"/>
    </source>
</evidence>
<dbReference type="SUPFAM" id="SSF52540">
    <property type="entry name" value="P-loop containing nucleoside triphosphate hydrolases"/>
    <property type="match status" value="1"/>
</dbReference>
<dbReference type="Pfam" id="PF13245">
    <property type="entry name" value="AAA_19"/>
    <property type="match status" value="1"/>
</dbReference>
<dbReference type="InterPro" id="IPR000212">
    <property type="entry name" value="DNA_helicase_UvrD/REP"/>
</dbReference>
<evidence type="ECO:0000256" key="1">
    <source>
        <dbReference type="ARBA" id="ARBA00034923"/>
    </source>
</evidence>
<dbReference type="Pfam" id="PF13538">
    <property type="entry name" value="UvrD_C_2"/>
    <property type="match status" value="1"/>
</dbReference>
<dbReference type="InterPro" id="IPR027785">
    <property type="entry name" value="UvrD-like_helicase_C"/>
</dbReference>
<name>A0ABM6THR9_9CAUL</name>
<feature type="domain" description="UvrD-like helicase C-terminal" evidence="2">
    <location>
        <begin position="360"/>
        <end position="408"/>
    </location>
</feature>
<keyword evidence="4" id="KW-1185">Reference proteome</keyword>
<sequence>MTLFAVEGAAGCGKTVRLMREVEAALQETPLDEGQRVLAVTFMHGARRRLQQKLSSIATLRGRLHCVTIDSFAQRLVARWRGRAHALGFPRPQAEQWDACCDLAGLLLEQADVARWVAASFPIILVDEAQDLKPQRLRMITALTPAVRLFIAADDFQCLDQTLRPNPTVAWLRSICEPVVLDRVHRTNVNSLLAAARALRAGEAPVAAGDFRIFAARGAPLAAASLANAIAWRRGGGVAVITPATAGGFANEVIQRVCAGPIGQRQNGPYRIVWERSEGDASDAILAGLHLNGATDLAETVAALRALPDAGIGRAVINRVRRQAAAGGVTQFDPADVAQLIRRQVALQRQHGHFDEPTFAAMTVQQAKNREFDGVVVLWPFQVGGDAEHKRRLLYNAITRARRWCTVILQNEALLASAPFSTPEV</sequence>
<gene>
    <name evidence="3" type="ORF">B7G68_13045</name>
</gene>
<dbReference type="RefSeq" id="WP_013079655.1">
    <property type="nucleotide sequence ID" value="NZ_CP027850.1"/>
</dbReference>
<reference evidence="3 4" key="1">
    <citation type="journal article" date="2015" name="Biotechnol. Bioeng.">
        <title>Genome sequence and phenotypic characterization of Caulobacter segnis.</title>
        <authorList>
            <person name="Patel S."/>
            <person name="Fletcher B."/>
            <person name="Scott D.C."/>
            <person name="Ely B."/>
        </authorList>
    </citation>
    <scope>NUCLEOTIDE SEQUENCE [LARGE SCALE GENOMIC DNA]</scope>
    <source>
        <strain evidence="3 4">TK0059</strain>
    </source>
</reference>
<proteinExistence type="predicted"/>
<dbReference type="PANTHER" id="PTHR11070">
    <property type="entry name" value="UVRD / RECB / PCRA DNA HELICASE FAMILY MEMBER"/>
    <property type="match status" value="1"/>
</dbReference>
<dbReference type="EMBL" id="CP027850">
    <property type="protein sequence ID" value="AVQ02695.1"/>
    <property type="molecule type" value="Genomic_DNA"/>
</dbReference>
<evidence type="ECO:0000313" key="4">
    <source>
        <dbReference type="Proteomes" id="UP000240527"/>
    </source>
</evidence>
<dbReference type="InterPro" id="IPR027417">
    <property type="entry name" value="P-loop_NTPase"/>
</dbReference>
<organism evidence="3 4">
    <name type="scientific">Caulobacter segnis</name>
    <dbReference type="NCBI Taxonomy" id="88688"/>
    <lineage>
        <taxon>Bacteria</taxon>
        <taxon>Pseudomonadati</taxon>
        <taxon>Pseudomonadota</taxon>
        <taxon>Alphaproteobacteria</taxon>
        <taxon>Caulobacterales</taxon>
        <taxon>Caulobacteraceae</taxon>
        <taxon>Caulobacter</taxon>
    </lineage>
</organism>
<dbReference type="PANTHER" id="PTHR11070:SF2">
    <property type="entry name" value="ATP-DEPENDENT DNA HELICASE SRS2"/>
    <property type="match status" value="1"/>
</dbReference>
<accession>A0ABM6THR9</accession>